<evidence type="ECO:0000256" key="5">
    <source>
        <dbReference type="ARBA" id="ARBA00023136"/>
    </source>
</evidence>
<dbReference type="GO" id="GO:0005886">
    <property type="term" value="C:plasma membrane"/>
    <property type="evidence" value="ECO:0007669"/>
    <property type="project" value="TreeGrafter"/>
</dbReference>
<dbReference type="GO" id="GO:0090158">
    <property type="term" value="P:endoplasmic reticulum membrane organization"/>
    <property type="evidence" value="ECO:0007669"/>
    <property type="project" value="TreeGrafter"/>
</dbReference>
<dbReference type="InterPro" id="IPR000535">
    <property type="entry name" value="MSP_dom"/>
</dbReference>
<keyword evidence="3 8" id="KW-0812">Transmembrane</keyword>
<accession>A0A7N0UH86</accession>
<dbReference type="EnsemblPlants" id="Kaladp0068s0167.1.v1.1">
    <property type="protein sequence ID" value="Kaladp0068s0167.1.v1.1"/>
    <property type="gene ID" value="Kaladp0068s0167.v1.1"/>
</dbReference>
<dbReference type="InterPro" id="IPR016763">
    <property type="entry name" value="VAP"/>
</dbReference>
<dbReference type="AlphaFoldDB" id="A0A7N0UH86"/>
<dbReference type="GO" id="GO:0061817">
    <property type="term" value="P:endoplasmic reticulum-plasma membrane tethering"/>
    <property type="evidence" value="ECO:0007669"/>
    <property type="project" value="TreeGrafter"/>
</dbReference>
<evidence type="ECO:0000256" key="3">
    <source>
        <dbReference type="ARBA" id="ARBA00022692"/>
    </source>
</evidence>
<dbReference type="PIRSF" id="PIRSF019693">
    <property type="entry name" value="VAMP-associated"/>
    <property type="match status" value="1"/>
</dbReference>
<feature type="domain" description="MSP" evidence="9">
    <location>
        <begin position="6"/>
        <end position="126"/>
    </location>
</feature>
<evidence type="ECO:0000313" key="11">
    <source>
        <dbReference type="Proteomes" id="UP000594263"/>
    </source>
</evidence>
<feature type="coiled-coil region" evidence="6">
    <location>
        <begin position="173"/>
        <end position="204"/>
    </location>
</feature>
<dbReference type="PROSITE" id="PS50202">
    <property type="entry name" value="MSP"/>
    <property type="match status" value="1"/>
</dbReference>
<evidence type="ECO:0000256" key="6">
    <source>
        <dbReference type="SAM" id="Coils"/>
    </source>
</evidence>
<comment type="subcellular location">
    <subcellularLocation>
        <location evidence="1">Membrane</location>
        <topology evidence="1">Single-pass type IV membrane protein</topology>
    </subcellularLocation>
</comment>
<name>A0A7N0UH86_KALFE</name>
<evidence type="ECO:0000256" key="4">
    <source>
        <dbReference type="ARBA" id="ARBA00022989"/>
    </source>
</evidence>
<sequence length="229" mass="25451">MNQGELLSIEPQELKFHFEVKKQISTTLQLSNKTDHYVAFKVKTTNPKKYSVRPNAGIVLPRSTSDIIVTMQAQKEAPVELQSKDKFLLQSVKAPDGSTAKDISPEMFSKEAGNIVEECKLRVVYVVPQRTPPIPEGSDEGSSPKGSASDNGNSNGFAVTRAFNDSHEKSYEEKKLAEEVEKALQENRRLREELEQLRVSASKKSGGISFKVMILVAILSILLGYLLNR</sequence>
<evidence type="ECO:0000313" key="10">
    <source>
        <dbReference type="EnsemblPlants" id="Kaladp0068s0167.1.v1.1"/>
    </source>
</evidence>
<keyword evidence="6" id="KW-0175">Coiled coil</keyword>
<evidence type="ECO:0000259" key="9">
    <source>
        <dbReference type="PROSITE" id="PS50202"/>
    </source>
</evidence>
<proteinExistence type="inferred from homology"/>
<dbReference type="SUPFAM" id="SSF49354">
    <property type="entry name" value="PapD-like"/>
    <property type="match status" value="1"/>
</dbReference>
<dbReference type="InterPro" id="IPR008962">
    <property type="entry name" value="PapD-like_sf"/>
</dbReference>
<keyword evidence="5 8" id="KW-0472">Membrane</keyword>
<dbReference type="OMA" id="RHDGPEK"/>
<evidence type="ECO:0000256" key="1">
    <source>
        <dbReference type="ARBA" id="ARBA00004211"/>
    </source>
</evidence>
<dbReference type="Gramene" id="Kaladp0068s0167.1.v1.1">
    <property type="protein sequence ID" value="Kaladp0068s0167.1.v1.1"/>
    <property type="gene ID" value="Kaladp0068s0167.v1.1"/>
</dbReference>
<comment type="similarity">
    <text evidence="2">Belongs to the VAMP-associated protein (VAP) (TC 9.B.17) family.</text>
</comment>
<feature type="region of interest" description="Disordered" evidence="7">
    <location>
        <begin position="131"/>
        <end position="159"/>
    </location>
</feature>
<feature type="transmembrane region" description="Helical" evidence="8">
    <location>
        <begin position="208"/>
        <end position="227"/>
    </location>
</feature>
<evidence type="ECO:0000256" key="7">
    <source>
        <dbReference type="SAM" id="MobiDB-lite"/>
    </source>
</evidence>
<protein>
    <recommendedName>
        <fullName evidence="9">MSP domain-containing protein</fullName>
    </recommendedName>
</protein>
<dbReference type="Proteomes" id="UP000594263">
    <property type="component" value="Unplaced"/>
</dbReference>
<organism evidence="10 11">
    <name type="scientific">Kalanchoe fedtschenkoi</name>
    <name type="common">Lavender scallops</name>
    <name type="synonym">South American air plant</name>
    <dbReference type="NCBI Taxonomy" id="63787"/>
    <lineage>
        <taxon>Eukaryota</taxon>
        <taxon>Viridiplantae</taxon>
        <taxon>Streptophyta</taxon>
        <taxon>Embryophyta</taxon>
        <taxon>Tracheophyta</taxon>
        <taxon>Spermatophyta</taxon>
        <taxon>Magnoliopsida</taxon>
        <taxon>eudicotyledons</taxon>
        <taxon>Gunneridae</taxon>
        <taxon>Pentapetalae</taxon>
        <taxon>Saxifragales</taxon>
        <taxon>Crassulaceae</taxon>
        <taxon>Kalanchoe</taxon>
    </lineage>
</organism>
<dbReference type="PANTHER" id="PTHR10809:SF6">
    <property type="entry name" value="AT11025P-RELATED"/>
    <property type="match status" value="1"/>
</dbReference>
<dbReference type="Gene3D" id="2.60.40.10">
    <property type="entry name" value="Immunoglobulins"/>
    <property type="match status" value="1"/>
</dbReference>
<dbReference type="InterPro" id="IPR013783">
    <property type="entry name" value="Ig-like_fold"/>
</dbReference>
<feature type="compositionally biased region" description="Polar residues" evidence="7">
    <location>
        <begin position="140"/>
        <end position="157"/>
    </location>
</feature>
<dbReference type="PANTHER" id="PTHR10809">
    <property type="entry name" value="VESICLE-ASSOCIATED MEMBRANE PROTEIN-ASSOCIATED PROTEIN"/>
    <property type="match status" value="1"/>
</dbReference>
<evidence type="ECO:0000256" key="2">
    <source>
        <dbReference type="ARBA" id="ARBA00008932"/>
    </source>
</evidence>
<reference evidence="10" key="1">
    <citation type="submission" date="2021-01" db="UniProtKB">
        <authorList>
            <consortium name="EnsemblPlants"/>
        </authorList>
    </citation>
    <scope>IDENTIFICATION</scope>
</reference>
<dbReference type="Pfam" id="PF00635">
    <property type="entry name" value="Motile_Sperm"/>
    <property type="match status" value="1"/>
</dbReference>
<keyword evidence="4 8" id="KW-1133">Transmembrane helix</keyword>
<keyword evidence="11" id="KW-1185">Reference proteome</keyword>
<dbReference type="FunFam" id="2.60.40.10:FF:000813">
    <property type="entry name" value="Vesicle-associated protein 1-1"/>
    <property type="match status" value="1"/>
</dbReference>
<evidence type="ECO:0000256" key="8">
    <source>
        <dbReference type="SAM" id="Phobius"/>
    </source>
</evidence>
<dbReference type="GO" id="GO:0005789">
    <property type="term" value="C:endoplasmic reticulum membrane"/>
    <property type="evidence" value="ECO:0007669"/>
    <property type="project" value="InterPro"/>
</dbReference>